<feature type="binding site" description="axial binding residue" evidence="14">
    <location>
        <position position="88"/>
    </location>
    <ligand>
        <name>heme</name>
        <dbReference type="ChEBI" id="CHEBI:30413"/>
    </ligand>
    <ligandPart>
        <name>Fe</name>
        <dbReference type="ChEBI" id="CHEBI:18248"/>
    </ligandPart>
</feature>
<evidence type="ECO:0000256" key="9">
    <source>
        <dbReference type="ARBA" id="ARBA00022989"/>
    </source>
</evidence>
<keyword evidence="14" id="KW-0349">Heme</keyword>
<proteinExistence type="inferred from homology"/>
<name>A0A1Y2MDS7_EPING</name>
<evidence type="ECO:0000256" key="13">
    <source>
        <dbReference type="ARBA" id="ARBA00038359"/>
    </source>
</evidence>
<keyword evidence="8" id="KW-0732">Signal</keyword>
<protein>
    <recommendedName>
        <fullName evidence="17">CFEM domain-containing protein</fullName>
    </recommendedName>
</protein>
<dbReference type="Pfam" id="PF20684">
    <property type="entry name" value="Fung_rhodopsin"/>
    <property type="match status" value="1"/>
</dbReference>
<feature type="transmembrane region" description="Helical" evidence="16">
    <location>
        <begin position="169"/>
        <end position="196"/>
    </location>
</feature>
<keyword evidence="19" id="KW-1185">Reference proteome</keyword>
<evidence type="ECO:0000256" key="14">
    <source>
        <dbReference type="PROSITE-ProRule" id="PRU01356"/>
    </source>
</evidence>
<evidence type="ECO:0000256" key="4">
    <source>
        <dbReference type="ARBA" id="ARBA00010031"/>
    </source>
</evidence>
<evidence type="ECO:0000256" key="6">
    <source>
        <dbReference type="ARBA" id="ARBA00022622"/>
    </source>
</evidence>
<feature type="transmembrane region" description="Helical" evidence="16">
    <location>
        <begin position="370"/>
        <end position="394"/>
    </location>
</feature>
<evidence type="ECO:0000256" key="2">
    <source>
        <dbReference type="ARBA" id="ARBA00004589"/>
    </source>
</evidence>
<keyword evidence="6" id="KW-0336">GPI-anchor</keyword>
<comment type="subcellular location">
    <subcellularLocation>
        <location evidence="2">Membrane</location>
        <topology evidence="2">Lipid-anchor</topology>
        <topology evidence="2">GPI-anchor</topology>
    </subcellularLocation>
    <subcellularLocation>
        <location evidence="1">Membrane</location>
        <topology evidence="1">Multi-pass membrane protein</topology>
    </subcellularLocation>
    <subcellularLocation>
        <location evidence="3">Secreted</location>
    </subcellularLocation>
</comment>
<dbReference type="GO" id="GO:0046872">
    <property type="term" value="F:metal ion binding"/>
    <property type="evidence" value="ECO:0007669"/>
    <property type="project" value="UniProtKB-UniRule"/>
</dbReference>
<comment type="caution">
    <text evidence="14">Lacks conserved residue(s) required for the propagation of feature annotation.</text>
</comment>
<feature type="transmembrane region" description="Helical" evidence="16">
    <location>
        <begin position="333"/>
        <end position="355"/>
    </location>
</feature>
<feature type="disulfide bond" evidence="14">
    <location>
        <begin position="93"/>
        <end position="126"/>
    </location>
</feature>
<dbReference type="GO" id="GO:0005576">
    <property type="term" value="C:extracellular region"/>
    <property type="evidence" value="ECO:0007669"/>
    <property type="project" value="UniProtKB-SubCell"/>
</dbReference>
<dbReference type="PANTHER" id="PTHR33048:SF143">
    <property type="entry name" value="EXTRACELLULAR MEMBRANE PROTEIN CFEM DOMAIN-CONTAINING PROTEIN-RELATED"/>
    <property type="match status" value="1"/>
</dbReference>
<evidence type="ECO:0000259" key="17">
    <source>
        <dbReference type="PROSITE" id="PS52012"/>
    </source>
</evidence>
<feature type="transmembrane region" description="Helical" evidence="16">
    <location>
        <begin position="137"/>
        <end position="157"/>
    </location>
</feature>
<dbReference type="OMA" id="NITAIMC"/>
<comment type="similarity">
    <text evidence="4">Belongs to the RBT5 family.</text>
</comment>
<keyword evidence="6" id="KW-0325">Glycoprotein</keyword>
<feature type="transmembrane region" description="Helical" evidence="16">
    <location>
        <begin position="250"/>
        <end position="279"/>
    </location>
</feature>
<accession>A0A1Y2MDS7</accession>
<evidence type="ECO:0000256" key="11">
    <source>
        <dbReference type="ARBA" id="ARBA00023157"/>
    </source>
</evidence>
<feature type="transmembrane region" description="Helical" evidence="16">
    <location>
        <begin position="299"/>
        <end position="321"/>
    </location>
</feature>
<comment type="similarity">
    <text evidence="13">Belongs to the SAT4 family.</text>
</comment>
<evidence type="ECO:0000256" key="12">
    <source>
        <dbReference type="ARBA" id="ARBA00023288"/>
    </source>
</evidence>
<evidence type="ECO:0000256" key="8">
    <source>
        <dbReference type="ARBA" id="ARBA00022729"/>
    </source>
</evidence>
<dbReference type="PANTHER" id="PTHR33048">
    <property type="entry name" value="PTH11-LIKE INTEGRAL MEMBRANE PROTEIN (AFU_ORTHOLOGUE AFUA_5G11245)"/>
    <property type="match status" value="1"/>
</dbReference>
<evidence type="ECO:0000256" key="1">
    <source>
        <dbReference type="ARBA" id="ARBA00004141"/>
    </source>
</evidence>
<organism evidence="18 19">
    <name type="scientific">Epicoccum nigrum</name>
    <name type="common">Soil fungus</name>
    <name type="synonym">Epicoccum purpurascens</name>
    <dbReference type="NCBI Taxonomy" id="105696"/>
    <lineage>
        <taxon>Eukaryota</taxon>
        <taxon>Fungi</taxon>
        <taxon>Dikarya</taxon>
        <taxon>Ascomycota</taxon>
        <taxon>Pezizomycotina</taxon>
        <taxon>Dothideomycetes</taxon>
        <taxon>Pleosporomycetidae</taxon>
        <taxon>Pleosporales</taxon>
        <taxon>Pleosporineae</taxon>
        <taxon>Didymellaceae</taxon>
        <taxon>Epicoccum</taxon>
    </lineage>
</organism>
<keyword evidence="14" id="KW-0408">Iron</keyword>
<gene>
    <name evidence="18" type="ORF">B5807_00517</name>
</gene>
<evidence type="ECO:0000256" key="16">
    <source>
        <dbReference type="SAM" id="Phobius"/>
    </source>
</evidence>
<evidence type="ECO:0000256" key="3">
    <source>
        <dbReference type="ARBA" id="ARBA00004613"/>
    </source>
</evidence>
<dbReference type="PROSITE" id="PS52012">
    <property type="entry name" value="CFEM"/>
    <property type="match status" value="1"/>
</dbReference>
<evidence type="ECO:0000256" key="15">
    <source>
        <dbReference type="SAM" id="MobiDB-lite"/>
    </source>
</evidence>
<dbReference type="AlphaFoldDB" id="A0A1Y2MDS7"/>
<keyword evidence="14" id="KW-0479">Metal-binding</keyword>
<dbReference type="InterPro" id="IPR008427">
    <property type="entry name" value="Extracellular_membr_CFEM_dom"/>
</dbReference>
<feature type="region of interest" description="Disordered" evidence="15">
    <location>
        <begin position="450"/>
        <end position="473"/>
    </location>
</feature>
<dbReference type="Pfam" id="PF05730">
    <property type="entry name" value="CFEM"/>
    <property type="match status" value="1"/>
</dbReference>
<dbReference type="Proteomes" id="UP000193240">
    <property type="component" value="Unassembled WGS sequence"/>
</dbReference>
<keyword evidence="7 16" id="KW-0812">Transmembrane</keyword>
<keyword evidence="12" id="KW-0449">Lipoprotein</keyword>
<feature type="domain" description="CFEM" evidence="17">
    <location>
        <begin position="43"/>
        <end position="153"/>
    </location>
</feature>
<evidence type="ECO:0000256" key="7">
    <source>
        <dbReference type="ARBA" id="ARBA00022692"/>
    </source>
</evidence>
<dbReference type="EMBL" id="KZ107838">
    <property type="protein sequence ID" value="OSS53627.1"/>
    <property type="molecule type" value="Genomic_DNA"/>
</dbReference>
<keyword evidence="11 14" id="KW-1015">Disulfide bond</keyword>
<keyword evidence="5" id="KW-0964">Secreted</keyword>
<evidence type="ECO:0000256" key="5">
    <source>
        <dbReference type="ARBA" id="ARBA00022525"/>
    </source>
</evidence>
<sequence>MGSINSGRKPSCQFPYAFFMSILRARVRVVRSRTISPPTTNMKVTGAVLVLTLIPSQVLAQHSLSQALPECAVGCYSSSVPSSCSVDDFGCLCANEAFMTTFAACNAGNCSVISMLQATNETYAACGIPIRDKTKTLIGPVASIGALALLMVAMRLLDRAISAQAQLGWDDLLIGLSGLVSIGMNVPVIVAASLGFGRDMWGIPADNITESLKWLYVAYFMYMGAEALCQMSILAFYLRIMIEPRLRRVVWILMGVVICFGIANVISMIFQCTPVHFFWDGWKGEIEGFCGVDVRLFGFARGGIEIFLDLAILTLPLPMLAKLNMSPKKKLQIMSMFCVGFIITIVSCLRLWSFVQFGNSTNPTYDNVSGLYWCATESNLFTVVACMPAIHAIFHKALRGVRGISTYGSRGPYGSEEPSKGSYLRHTDQRKNSVPFGTIRKATDVTIMRTERSRSSSDVELVDTKRLSSAQGK</sequence>
<feature type="transmembrane region" description="Helical" evidence="16">
    <location>
        <begin position="216"/>
        <end position="238"/>
    </location>
</feature>
<dbReference type="GO" id="GO:0098552">
    <property type="term" value="C:side of membrane"/>
    <property type="evidence" value="ECO:0007669"/>
    <property type="project" value="UniProtKB-KW"/>
</dbReference>
<evidence type="ECO:0000256" key="10">
    <source>
        <dbReference type="ARBA" id="ARBA00023136"/>
    </source>
</evidence>
<evidence type="ECO:0000313" key="19">
    <source>
        <dbReference type="Proteomes" id="UP000193240"/>
    </source>
</evidence>
<dbReference type="InterPro" id="IPR049326">
    <property type="entry name" value="Rhodopsin_dom_fungi"/>
</dbReference>
<reference evidence="18 19" key="1">
    <citation type="journal article" date="2017" name="Genome Announc.">
        <title>Genome sequence of the saprophytic ascomycete Epicoccum nigrum ICMP 19927 strain isolated from New Zealand.</title>
        <authorList>
            <person name="Fokin M."/>
            <person name="Fleetwood D."/>
            <person name="Weir B.S."/>
            <person name="Villas-Boas S.G."/>
        </authorList>
    </citation>
    <scope>NUCLEOTIDE SEQUENCE [LARGE SCALE GENOMIC DNA]</scope>
    <source>
        <strain evidence="18 19">ICMP 19927</strain>
    </source>
</reference>
<evidence type="ECO:0000313" key="18">
    <source>
        <dbReference type="EMBL" id="OSS53627.1"/>
    </source>
</evidence>
<feature type="compositionally biased region" description="Basic and acidic residues" evidence="15">
    <location>
        <begin position="450"/>
        <end position="466"/>
    </location>
</feature>
<dbReference type="InParanoid" id="A0A1Y2MDS7"/>
<dbReference type="InterPro" id="IPR052337">
    <property type="entry name" value="SAT4-like"/>
</dbReference>
<keyword evidence="9 16" id="KW-1133">Transmembrane helix</keyword>
<keyword evidence="10 16" id="KW-0472">Membrane</keyword>
<feature type="disulfide bond" evidence="14">
    <location>
        <begin position="84"/>
        <end position="91"/>
    </location>
</feature>